<keyword evidence="1" id="KW-0472">Membrane</keyword>
<feature type="transmembrane region" description="Helical" evidence="1">
    <location>
        <begin position="7"/>
        <end position="28"/>
    </location>
</feature>
<evidence type="ECO:0008006" key="4">
    <source>
        <dbReference type="Google" id="ProtNLM"/>
    </source>
</evidence>
<evidence type="ECO:0000313" key="3">
    <source>
        <dbReference type="Proteomes" id="UP000240974"/>
    </source>
</evidence>
<dbReference type="AlphaFoldDB" id="A0A2T3G348"/>
<accession>A0A2T3G348</accession>
<protein>
    <recommendedName>
        <fullName evidence="4">DUF3784 domain-containing protein</fullName>
    </recommendedName>
</protein>
<evidence type="ECO:0000256" key="1">
    <source>
        <dbReference type="SAM" id="Phobius"/>
    </source>
</evidence>
<reference evidence="2 3" key="1">
    <citation type="journal article" date="2019" name="Int. J. Syst. Evol. Microbiol.">
        <title>Faecalibacillus intestinalis gen. nov., sp. nov. and Faecalibacillus faecis sp. nov., isolated from human faeces.</title>
        <authorList>
            <person name="Seo B."/>
            <person name="Jeon K."/>
            <person name="Baek I."/>
            <person name="Lee Y.M."/>
            <person name="Baek K."/>
            <person name="Ko G."/>
        </authorList>
    </citation>
    <scope>NUCLEOTIDE SEQUENCE [LARGE SCALE GENOMIC DNA]</scope>
    <source>
        <strain evidence="2 3">SNUG30099</strain>
    </source>
</reference>
<evidence type="ECO:0000313" key="2">
    <source>
        <dbReference type="EMBL" id="PST41947.1"/>
    </source>
</evidence>
<dbReference type="Proteomes" id="UP000240974">
    <property type="component" value="Unassembled WGS sequence"/>
</dbReference>
<sequence length="101" mass="11282">MNDFLEIGKVIFFVVLGIVTILIAVLMAKGTPFLTKGMRKKYTEESVKNYCKNNCFAEIIFAMGLILEEIFQDGVIYYLGIGCLFLGAVFTVVASKKLVKK</sequence>
<keyword evidence="3" id="KW-1185">Reference proteome</keyword>
<keyword evidence="1" id="KW-0812">Transmembrane</keyword>
<gene>
    <name evidence="2" type="ORF">C7U54_06325</name>
</gene>
<name>A0A2T3G348_9FIRM</name>
<dbReference type="RefSeq" id="WP_107029690.1">
    <property type="nucleotide sequence ID" value="NZ_JAQEDF010000013.1"/>
</dbReference>
<feature type="transmembrane region" description="Helical" evidence="1">
    <location>
        <begin position="75"/>
        <end position="94"/>
    </location>
</feature>
<keyword evidence="1" id="KW-1133">Transmembrane helix</keyword>
<proteinExistence type="predicted"/>
<organism evidence="2 3">
    <name type="scientific">Faecalibacillus intestinalis</name>
    <dbReference type="NCBI Taxonomy" id="1982626"/>
    <lineage>
        <taxon>Bacteria</taxon>
        <taxon>Bacillati</taxon>
        <taxon>Bacillota</taxon>
        <taxon>Erysipelotrichia</taxon>
        <taxon>Erysipelotrichales</taxon>
        <taxon>Coprobacillaceae</taxon>
        <taxon>Faecalibacillus</taxon>
    </lineage>
</organism>
<dbReference type="EMBL" id="PYLQ01000006">
    <property type="protein sequence ID" value="PST41947.1"/>
    <property type="molecule type" value="Genomic_DNA"/>
</dbReference>
<comment type="caution">
    <text evidence="2">The sequence shown here is derived from an EMBL/GenBank/DDBJ whole genome shotgun (WGS) entry which is preliminary data.</text>
</comment>